<dbReference type="RefSeq" id="XP_045286373.1">
    <property type="nucleotide sequence ID" value="XM_045433205.1"/>
</dbReference>
<organism evidence="2 3">
    <name type="scientific">Ajellomyces capsulatus (strain G186AR / H82 / ATCC MYA-2454 / RMSCC 2432)</name>
    <name type="common">Darling's disease fungus</name>
    <name type="synonym">Histoplasma capsulatum</name>
    <dbReference type="NCBI Taxonomy" id="447093"/>
    <lineage>
        <taxon>Eukaryota</taxon>
        <taxon>Fungi</taxon>
        <taxon>Dikarya</taxon>
        <taxon>Ascomycota</taxon>
        <taxon>Pezizomycotina</taxon>
        <taxon>Eurotiomycetes</taxon>
        <taxon>Eurotiomycetidae</taxon>
        <taxon>Onygenales</taxon>
        <taxon>Ajellomycetaceae</taxon>
        <taxon>Histoplasma</taxon>
    </lineage>
</organism>
<dbReference type="Proteomes" id="UP000001631">
    <property type="component" value="Unassembled WGS sequence"/>
</dbReference>
<evidence type="ECO:0000256" key="1">
    <source>
        <dbReference type="SAM" id="MobiDB-lite"/>
    </source>
</evidence>
<dbReference type="GeneID" id="69039172"/>
<dbReference type="STRING" id="447093.C0NSM6"/>
<dbReference type="EMBL" id="GG663370">
    <property type="protein sequence ID" value="EEH05892.1"/>
    <property type="molecule type" value="Genomic_DNA"/>
</dbReference>
<feature type="region of interest" description="Disordered" evidence="1">
    <location>
        <begin position="130"/>
        <end position="156"/>
    </location>
</feature>
<sequence>MGVIFFSIRQAKAQSLSQCCRGLTIAGALDLLTPDDIHDIESLVIIHNPFGNNLARALEAGKTLTPNFCPNDPLRRTPNPEIPASNIQRHVLEAGETSLAAKEGAVHVVGCYADKNRGEWQGICEIVGTSSPSSPGVPEEAKGPATCSANSCSHSP</sequence>
<dbReference type="InParanoid" id="C0NSM6"/>
<dbReference type="HOGENOM" id="CLU_1686058_0_0_1"/>
<proteinExistence type="predicted"/>
<name>C0NSM6_AJECG</name>
<dbReference type="VEuPathDB" id="FungiDB:I7I50_06512"/>
<accession>C0NSM6</accession>
<keyword evidence="3" id="KW-1185">Reference proteome</keyword>
<evidence type="ECO:0000313" key="3">
    <source>
        <dbReference type="Proteomes" id="UP000001631"/>
    </source>
</evidence>
<reference evidence="2" key="1">
    <citation type="submission" date="2009-02" db="EMBL/GenBank/DDBJ databases">
        <title>The Genome Sequence of Ajellomyces capsulatus strain G186AR.</title>
        <authorList>
            <consortium name="The Broad Institute Genome Sequencing Platform"/>
            <person name="Champion M."/>
            <person name="Cuomo C."/>
            <person name="Ma L.-J."/>
            <person name="Henn M.R."/>
            <person name="Sil A."/>
            <person name="Goldman B."/>
            <person name="Young S.K."/>
            <person name="Kodira C.D."/>
            <person name="Zeng Q."/>
            <person name="Koehrsen M."/>
            <person name="Alvarado L."/>
            <person name="Berlin A."/>
            <person name="Borenstein D."/>
            <person name="Chen Z."/>
            <person name="Engels R."/>
            <person name="Freedman E."/>
            <person name="Gellesch M."/>
            <person name="Goldberg J."/>
            <person name="Griggs A."/>
            <person name="Gujja S."/>
            <person name="Heiman D."/>
            <person name="Hepburn T."/>
            <person name="Howarth C."/>
            <person name="Jen D."/>
            <person name="Larson L."/>
            <person name="Lewis B."/>
            <person name="Mehta T."/>
            <person name="Park D."/>
            <person name="Pearson M."/>
            <person name="Roberts A."/>
            <person name="Saif S."/>
            <person name="Shea T."/>
            <person name="Shenoy N."/>
            <person name="Sisk P."/>
            <person name="Stolte C."/>
            <person name="Sykes S."/>
            <person name="Walk T."/>
            <person name="White J."/>
            <person name="Yandava C."/>
            <person name="Klein B."/>
            <person name="McEwen J.G."/>
            <person name="Puccia R."/>
            <person name="Goldman G.H."/>
            <person name="Felipe M.S."/>
            <person name="Nino-Vega G."/>
            <person name="San-Blas G."/>
            <person name="Taylor J."/>
            <person name="Mendoza L."/>
            <person name="Galagan J."/>
            <person name="Nusbaum C."/>
            <person name="Birren B."/>
        </authorList>
    </citation>
    <scope>NUCLEOTIDE SEQUENCE</scope>
    <source>
        <strain evidence="2">G186AR</strain>
    </source>
</reference>
<feature type="compositionally biased region" description="Polar residues" evidence="1">
    <location>
        <begin position="147"/>
        <end position="156"/>
    </location>
</feature>
<evidence type="ECO:0000313" key="2">
    <source>
        <dbReference type="EMBL" id="EEH05892.1"/>
    </source>
</evidence>
<dbReference type="AlphaFoldDB" id="C0NSM6"/>
<protein>
    <submittedName>
        <fullName evidence="2">Uncharacterized protein</fullName>
    </submittedName>
</protein>
<gene>
    <name evidence="2" type="ORF">HCBG_06156</name>
</gene>